<evidence type="ECO:0000256" key="1">
    <source>
        <dbReference type="ARBA" id="ARBA00022679"/>
    </source>
</evidence>
<dbReference type="EMBL" id="ACOM01000004">
    <property type="protein sequence ID" value="EEP55548.1"/>
    <property type="molecule type" value="Genomic_DNA"/>
</dbReference>
<evidence type="ECO:0000256" key="2">
    <source>
        <dbReference type="ARBA" id="ARBA00022695"/>
    </source>
</evidence>
<dbReference type="Proteomes" id="UP000003081">
    <property type="component" value="Unassembled WGS sequence"/>
</dbReference>
<feature type="domain" description="Nucleotidyl transferase" evidence="3">
    <location>
        <begin position="6"/>
        <end position="116"/>
    </location>
</feature>
<protein>
    <submittedName>
        <fullName evidence="4">Putative hemolysin erythrocyte lysis protein 2</fullName>
    </submittedName>
</protein>
<organism evidence="4 5">
    <name type="scientific">Clostridium butyricum E4 str. BoNT E BL5262</name>
    <dbReference type="NCBI Taxonomy" id="632245"/>
    <lineage>
        <taxon>Bacteria</taxon>
        <taxon>Bacillati</taxon>
        <taxon>Bacillota</taxon>
        <taxon>Clostridia</taxon>
        <taxon>Eubacteriales</taxon>
        <taxon>Clostridiaceae</taxon>
        <taxon>Clostridium</taxon>
    </lineage>
</organism>
<dbReference type="GO" id="GO:0016779">
    <property type="term" value="F:nucleotidyltransferase activity"/>
    <property type="evidence" value="ECO:0007669"/>
    <property type="project" value="UniProtKB-KW"/>
</dbReference>
<dbReference type="HOGENOM" id="CLU_029499_5_0_9"/>
<dbReference type="Gene3D" id="3.90.550.10">
    <property type="entry name" value="Spore Coat Polysaccharide Biosynthesis Protein SpsA, Chain A"/>
    <property type="match status" value="1"/>
</dbReference>
<dbReference type="Pfam" id="PF00483">
    <property type="entry name" value="NTP_transferase"/>
    <property type="match status" value="1"/>
</dbReference>
<dbReference type="SUPFAM" id="SSF53448">
    <property type="entry name" value="Nucleotide-diphospho-sugar transferases"/>
    <property type="match status" value="1"/>
</dbReference>
<gene>
    <name evidence="4" type="ORF">CLP_3456</name>
</gene>
<dbReference type="PANTHER" id="PTHR43584:SF5">
    <property type="entry name" value="PROTEIN LICC"/>
    <property type="match status" value="1"/>
</dbReference>
<keyword evidence="5" id="KW-1185">Reference proteome</keyword>
<dbReference type="AlphaFoldDB" id="C4IDM6"/>
<dbReference type="CDD" id="cd02523">
    <property type="entry name" value="PC_cytidylyltransferase"/>
    <property type="match status" value="1"/>
</dbReference>
<evidence type="ECO:0000313" key="4">
    <source>
        <dbReference type="EMBL" id="EEP55548.1"/>
    </source>
</evidence>
<dbReference type="InterPro" id="IPR029044">
    <property type="entry name" value="Nucleotide-diphossugar_trans"/>
</dbReference>
<keyword evidence="1" id="KW-0808">Transferase</keyword>
<dbReference type="InterPro" id="IPR050065">
    <property type="entry name" value="GlmU-like"/>
</dbReference>
<accession>C4IDM6</accession>
<keyword evidence="2" id="KW-0548">Nucleotidyltransferase</keyword>
<proteinExistence type="predicted"/>
<name>C4IDM6_CLOBU</name>
<dbReference type="InterPro" id="IPR005835">
    <property type="entry name" value="NTP_transferase_dom"/>
</dbReference>
<sequence>MEIKEAIILAAGKGSRLYPITKNITKCMVKVKDVTIIDNTLDKLLSSGVEKVTIIVGYLQNILKNHVGNNYKGMEVKYIINEEFEESNSIYSLYLGLKNQKNSTWVLESDIFIGNNILDGDGNNNEITWYVDSSIHDIEGSYVCFNENNQIIKHEIIRDLNVITTKHAKSMGILCIHKDAVKTVENWLEEEMKLQGKNIYYDLALGKHLNEDRLYVKDNKLKKWWEIDDLEDLNKAKELFK</sequence>
<evidence type="ECO:0000313" key="5">
    <source>
        <dbReference type="Proteomes" id="UP000003081"/>
    </source>
</evidence>
<evidence type="ECO:0000259" key="3">
    <source>
        <dbReference type="Pfam" id="PF00483"/>
    </source>
</evidence>
<dbReference type="eggNOG" id="COG1213">
    <property type="taxonomic scope" value="Bacteria"/>
</dbReference>
<dbReference type="RefSeq" id="WP_003408841.1">
    <property type="nucleotide sequence ID" value="NZ_ACOM01000004.1"/>
</dbReference>
<reference evidence="4 5" key="1">
    <citation type="submission" date="2009-08" db="EMBL/GenBank/DDBJ databases">
        <authorList>
            <person name="Shrivastava S."/>
            <person name="Brinkac L.B."/>
            <person name="Brown J.L."/>
            <person name="Bruce D.B."/>
            <person name="Detter C."/>
            <person name="Green L.D."/>
            <person name="Munk C.A."/>
            <person name="Rogers Y.C."/>
            <person name="Tapia R."/>
            <person name="Sims D.R."/>
            <person name="Smith L.A."/>
            <person name="Smith T.J."/>
            <person name="Sutton G."/>
            <person name="Brettin T."/>
        </authorList>
    </citation>
    <scope>NUCLEOTIDE SEQUENCE [LARGE SCALE GENOMIC DNA]</scope>
    <source>
        <strain evidence="5">E4 str. BoNT E BL5262</strain>
    </source>
</reference>
<dbReference type="PANTHER" id="PTHR43584">
    <property type="entry name" value="NUCLEOTIDYL TRANSFERASE"/>
    <property type="match status" value="1"/>
</dbReference>
<comment type="caution">
    <text evidence="4">The sequence shown here is derived from an EMBL/GenBank/DDBJ whole genome shotgun (WGS) entry which is preliminary data.</text>
</comment>